<dbReference type="Gene3D" id="3.20.20.80">
    <property type="entry name" value="Glycosidases"/>
    <property type="match status" value="1"/>
</dbReference>
<dbReference type="Gene3D" id="3.40.50.720">
    <property type="entry name" value="NAD(P)-binding Rossmann-like Domain"/>
    <property type="match status" value="1"/>
</dbReference>
<dbReference type="InterPro" id="IPR045321">
    <property type="entry name" value="Cts1-like"/>
</dbReference>
<comment type="catalytic activity">
    <reaction evidence="1">
        <text>Random endo-hydrolysis of N-acetyl-beta-D-glucosaminide (1-&gt;4)-beta-linkages in chitin and chitodextrins.</text>
        <dbReference type="EC" id="3.2.1.14"/>
    </reaction>
</comment>
<dbReference type="Pfam" id="PF00704">
    <property type="entry name" value="Glyco_hydro_18"/>
    <property type="match status" value="1"/>
</dbReference>
<dbReference type="PROSITE" id="PS01095">
    <property type="entry name" value="GH18_1"/>
    <property type="match status" value="1"/>
</dbReference>
<evidence type="ECO:0000256" key="2">
    <source>
        <dbReference type="ARBA" id="ARBA00012729"/>
    </source>
</evidence>
<dbReference type="EMBL" id="QWIJ01000726">
    <property type="protein sequence ID" value="RMX79303.1"/>
    <property type="molecule type" value="Genomic_DNA"/>
</dbReference>
<feature type="region of interest" description="Disordered" evidence="11">
    <location>
        <begin position="496"/>
        <end position="517"/>
    </location>
</feature>
<dbReference type="InterPro" id="IPR036291">
    <property type="entry name" value="NAD(P)-bd_dom_sf"/>
</dbReference>
<keyword evidence="3" id="KW-0147">Chitin-binding</keyword>
<keyword evidence="8" id="KW-0624">Polysaccharide degradation</keyword>
<accession>A0A3M6WL24</accession>
<evidence type="ECO:0000256" key="5">
    <source>
        <dbReference type="ARBA" id="ARBA00023024"/>
    </source>
</evidence>
<dbReference type="VEuPathDB" id="FungiDB:BTJ68_07483"/>
<dbReference type="Pfam" id="PF00106">
    <property type="entry name" value="adh_short"/>
    <property type="match status" value="1"/>
</dbReference>
<dbReference type="SUPFAM" id="SSF51735">
    <property type="entry name" value="NAD(P)-binding Rossmann-fold domains"/>
    <property type="match status" value="1"/>
</dbReference>
<dbReference type="PANTHER" id="PTHR45708">
    <property type="entry name" value="ENDOCHITINASE"/>
    <property type="match status" value="1"/>
</dbReference>
<gene>
    <name evidence="14" type="ORF">D0869_08416</name>
</gene>
<dbReference type="EC" id="3.2.1.14" evidence="2"/>
<dbReference type="PROSITE" id="PS51910">
    <property type="entry name" value="GH18_2"/>
    <property type="match status" value="1"/>
</dbReference>
<dbReference type="GO" id="GO:0000272">
    <property type="term" value="P:polysaccharide catabolic process"/>
    <property type="evidence" value="ECO:0007669"/>
    <property type="project" value="UniProtKB-KW"/>
</dbReference>
<evidence type="ECO:0000256" key="4">
    <source>
        <dbReference type="ARBA" id="ARBA00022801"/>
    </source>
</evidence>
<evidence type="ECO:0000256" key="6">
    <source>
        <dbReference type="ARBA" id="ARBA00023277"/>
    </source>
</evidence>
<evidence type="ECO:0000256" key="8">
    <source>
        <dbReference type="ARBA" id="ARBA00023326"/>
    </source>
</evidence>
<keyword evidence="5" id="KW-0146">Chitin degradation</keyword>
<evidence type="ECO:0000256" key="1">
    <source>
        <dbReference type="ARBA" id="ARBA00000822"/>
    </source>
</evidence>
<feature type="compositionally biased region" description="Basic and acidic residues" evidence="11">
    <location>
        <begin position="496"/>
        <end position="509"/>
    </location>
</feature>
<evidence type="ECO:0000256" key="7">
    <source>
        <dbReference type="ARBA" id="ARBA00023295"/>
    </source>
</evidence>
<feature type="signal peptide" evidence="12">
    <location>
        <begin position="1"/>
        <end position="15"/>
    </location>
</feature>
<dbReference type="GO" id="GO:0008843">
    <property type="term" value="F:endochitinase activity"/>
    <property type="evidence" value="ECO:0007669"/>
    <property type="project" value="UniProtKB-EC"/>
</dbReference>
<evidence type="ECO:0000256" key="3">
    <source>
        <dbReference type="ARBA" id="ARBA00022669"/>
    </source>
</evidence>
<keyword evidence="4 10" id="KW-0378">Hydrolase</keyword>
<dbReference type="InterPro" id="IPR001223">
    <property type="entry name" value="Glyco_hydro18_cat"/>
</dbReference>
<dbReference type="InterPro" id="IPR001579">
    <property type="entry name" value="Glyco_hydro_18_chit_AS"/>
</dbReference>
<proteinExistence type="inferred from homology"/>
<organism evidence="14 15">
    <name type="scientific">Hortaea werneckii</name>
    <name type="common">Black yeast</name>
    <name type="synonym">Cladosporium werneckii</name>
    <dbReference type="NCBI Taxonomy" id="91943"/>
    <lineage>
        <taxon>Eukaryota</taxon>
        <taxon>Fungi</taxon>
        <taxon>Dikarya</taxon>
        <taxon>Ascomycota</taxon>
        <taxon>Pezizomycotina</taxon>
        <taxon>Dothideomycetes</taxon>
        <taxon>Dothideomycetidae</taxon>
        <taxon>Mycosphaerellales</taxon>
        <taxon>Teratosphaeriaceae</taxon>
        <taxon>Hortaea</taxon>
    </lineage>
</organism>
<dbReference type="OrthoDB" id="3819888at2759"/>
<evidence type="ECO:0000256" key="11">
    <source>
        <dbReference type="SAM" id="MobiDB-lite"/>
    </source>
</evidence>
<feature type="domain" description="GH18" evidence="13">
    <location>
        <begin position="23"/>
        <end position="329"/>
    </location>
</feature>
<dbReference type="CDD" id="cd02877">
    <property type="entry name" value="GH18_hevamine_XipI_class_III"/>
    <property type="match status" value="1"/>
</dbReference>
<comment type="similarity">
    <text evidence="9">Belongs to the glycosyl hydrolase 18 family. Chitinase class III subfamily.</text>
</comment>
<keyword evidence="7 10" id="KW-0326">Glycosidase</keyword>
<comment type="caution">
    <text evidence="14">The sequence shown here is derived from an EMBL/GenBank/DDBJ whole genome shotgun (WGS) entry which is preliminary data.</text>
</comment>
<reference evidence="14 15" key="1">
    <citation type="journal article" date="2018" name="BMC Genomics">
        <title>Genomic evidence for intraspecific hybridization in a clonal and extremely halotolerant yeast.</title>
        <authorList>
            <person name="Gostincar C."/>
            <person name="Stajich J.E."/>
            <person name="Zupancic J."/>
            <person name="Zalar P."/>
            <person name="Gunde-Cimerman N."/>
        </authorList>
    </citation>
    <scope>NUCLEOTIDE SEQUENCE [LARGE SCALE GENOMIC DNA]</scope>
    <source>
        <strain evidence="14 15">EXF-6656</strain>
    </source>
</reference>
<dbReference type="GO" id="GO:0008061">
    <property type="term" value="F:chitin binding"/>
    <property type="evidence" value="ECO:0007669"/>
    <property type="project" value="UniProtKB-KW"/>
</dbReference>
<evidence type="ECO:0000256" key="9">
    <source>
        <dbReference type="ARBA" id="ARBA00025727"/>
    </source>
</evidence>
<name>A0A3M6WL24_HORWE</name>
<evidence type="ECO:0000256" key="10">
    <source>
        <dbReference type="RuleBase" id="RU000489"/>
    </source>
</evidence>
<evidence type="ECO:0000256" key="12">
    <source>
        <dbReference type="SAM" id="SignalP"/>
    </source>
</evidence>
<dbReference type="InterPro" id="IPR002347">
    <property type="entry name" value="SDR_fam"/>
</dbReference>
<evidence type="ECO:0000259" key="13">
    <source>
        <dbReference type="PROSITE" id="PS51910"/>
    </source>
</evidence>
<protein>
    <recommendedName>
        <fullName evidence="2">chitinase</fullName>
        <ecNumber evidence="2">3.2.1.14</ecNumber>
    </recommendedName>
</protein>
<dbReference type="GO" id="GO:0005576">
    <property type="term" value="C:extracellular region"/>
    <property type="evidence" value="ECO:0007669"/>
    <property type="project" value="TreeGrafter"/>
</dbReference>
<dbReference type="InterPro" id="IPR050542">
    <property type="entry name" value="Glycosyl_Hydrlase18_Chitinase"/>
</dbReference>
<dbReference type="GO" id="GO:0006032">
    <property type="term" value="P:chitin catabolic process"/>
    <property type="evidence" value="ECO:0007669"/>
    <property type="project" value="UniProtKB-KW"/>
</dbReference>
<dbReference type="InterPro" id="IPR017853">
    <property type="entry name" value="GH"/>
</dbReference>
<dbReference type="PANTHER" id="PTHR45708:SF49">
    <property type="entry name" value="ENDOCHITINASE"/>
    <property type="match status" value="1"/>
</dbReference>
<keyword evidence="6" id="KW-0119">Carbohydrate metabolism</keyword>
<dbReference type="AlphaFoldDB" id="A0A3M6WL24"/>
<keyword evidence="12" id="KW-0732">Signal</keyword>
<evidence type="ECO:0000313" key="15">
    <source>
        <dbReference type="Proteomes" id="UP000281245"/>
    </source>
</evidence>
<sequence>MKSILLLAAAGGATARFLLNSVDNVVTYWGQNSYGQGSGELAQQRLATYSANADIDVIPMAFLYQITTGIGGEPVVNLANQQNNCALYSGTGLLNCPEIAKDIVTCQSKYKKTILLSVGGATYTEGGFSSPDIAKQAAEKVCATFGPKQDESTLRPFGPAVIDGFDLDFETTMNNAAPFANRLRELMNEDTTMQYFLTAAPQCPYPDLADNEMLNGSTYFDAIFIQFYNNYCGVNSFVPGSTEQANFNFETWNNWARTVSANPDVKILLGVPANTGAAGTGYLPVSSLGPIIAYCKRFPSFAGVMMWDASQAYANIGFVTGVKEALLSTTSTPTSSLTNATASLGTYTATPRRRMRRAGRMGGRQLSIGLETDRPSTLKARYNGSLATQNASKVQGKQNMASDDARVQNNKDFQLNELFNVKYKVALITGGGSGIGLMYTQALAVNGAEVYICGRTGEKLDTVAKIYSQDIPGSIIPITADITSKQETQKLYDELEKREGHLDPEEVPHEPLYGKTS</sequence>
<dbReference type="SUPFAM" id="SSF51445">
    <property type="entry name" value="(Trans)glycosidases"/>
    <property type="match status" value="1"/>
</dbReference>
<dbReference type="Proteomes" id="UP000281245">
    <property type="component" value="Unassembled WGS sequence"/>
</dbReference>
<feature type="chain" id="PRO_5018128561" description="chitinase" evidence="12">
    <location>
        <begin position="16"/>
        <end position="517"/>
    </location>
</feature>
<evidence type="ECO:0000313" key="14">
    <source>
        <dbReference type="EMBL" id="RMX79303.1"/>
    </source>
</evidence>